<dbReference type="RefSeq" id="XP_031017671.1">
    <property type="nucleotide sequence ID" value="XM_031158222.1"/>
</dbReference>
<dbReference type="OrthoDB" id="5420013at2759"/>
<dbReference type="Proteomes" id="UP000253153">
    <property type="component" value="Unassembled WGS sequence"/>
</dbReference>
<keyword evidence="2" id="KW-1133">Transmembrane helix</keyword>
<evidence type="ECO:0000256" key="2">
    <source>
        <dbReference type="SAM" id="Phobius"/>
    </source>
</evidence>
<feature type="compositionally biased region" description="Basic and acidic residues" evidence="1">
    <location>
        <begin position="58"/>
        <end position="68"/>
    </location>
</feature>
<accession>A0A366S340</accession>
<comment type="caution">
    <text evidence="3">The sequence shown here is derived from an EMBL/GenBank/DDBJ whole genome shotgun (WGS) entry which is preliminary data.</text>
</comment>
<protein>
    <recommendedName>
        <fullName evidence="5">Transmembrane protein</fullName>
    </recommendedName>
</protein>
<evidence type="ECO:0000313" key="4">
    <source>
        <dbReference type="Proteomes" id="UP000253153"/>
    </source>
</evidence>
<feature type="transmembrane region" description="Helical" evidence="2">
    <location>
        <begin position="241"/>
        <end position="261"/>
    </location>
</feature>
<evidence type="ECO:0008006" key="5">
    <source>
        <dbReference type="Google" id="ProtNLM"/>
    </source>
</evidence>
<evidence type="ECO:0000256" key="1">
    <source>
        <dbReference type="SAM" id="MobiDB-lite"/>
    </source>
</evidence>
<feature type="transmembrane region" description="Helical" evidence="2">
    <location>
        <begin position="186"/>
        <end position="214"/>
    </location>
</feature>
<keyword evidence="2" id="KW-0472">Membrane</keyword>
<proteinExistence type="predicted"/>
<name>A0A366S340_9HYPO</name>
<sequence length="668" mass="73471">MSNKRTFRPYQSLGPSAKGQKQPGQSQRSDDHEFRGYFNMLSDPSKPFLTSIQWPTPGDHEQEDLSDRRGLLSEPSAIVKDSDDSNTPKFRGLLAQDVTIEEQPANTKAKDDSDTPQFRGLLAQGSIIEETAGISKEPKTAVGIPRTKRRLTIINLTAAIVSVTCMAAGLASVAHEDLSWQLGRGAYQLIILGFLLSIMSLCLSTVVPTFFILIEAHRGSSYLQTYDAILRNAPMGPNIPVYWRLMLAGMIALPLGLSVAYKSFAGGESSRIVPVKEYELANVSFGHHNLLGPRRAGAQIALFFNITLPYITATTGSSSQDEESLSHSPNPYGINTLVLDNRTAAVLDTPSPDLLAKAQDILTNEESWRITVDVAGVVATLSRQKSTHPQRWNETFMDACGRSRYRNDTSTNPMSTGSVVRLISGPVPENRSRHVVYLCLVQESTLVDCAQMSSTCEQFDVSKNSCRVTWSVTRRSVELQGGVCGGNYHESGKVINVNELTYRNWYMHSVTELTAPLFEFRGQLPWSAVSSATAVSAMVWSDITIAGGLEYEGLKLIEHVRPTLRKSPWLYAVITVQPLLLLVILTSRWLLYSVPIENGFGMTAILAGIDRESLELLQGASLSGQLSSNVKLNIRVVKEGKRSAVKYSLVSKDVDGDQGRLSLRKVYH</sequence>
<keyword evidence="4" id="KW-1185">Reference proteome</keyword>
<keyword evidence="2" id="KW-0812">Transmembrane</keyword>
<evidence type="ECO:0000313" key="3">
    <source>
        <dbReference type="EMBL" id="RBR23080.1"/>
    </source>
</evidence>
<feature type="region of interest" description="Disordered" evidence="1">
    <location>
        <begin position="1"/>
        <end position="68"/>
    </location>
</feature>
<feature type="transmembrane region" description="Helical" evidence="2">
    <location>
        <begin position="153"/>
        <end position="174"/>
    </location>
</feature>
<organism evidence="3 4">
    <name type="scientific">Fusarium coffeatum</name>
    <dbReference type="NCBI Taxonomy" id="231269"/>
    <lineage>
        <taxon>Eukaryota</taxon>
        <taxon>Fungi</taxon>
        <taxon>Dikarya</taxon>
        <taxon>Ascomycota</taxon>
        <taxon>Pezizomycotina</taxon>
        <taxon>Sordariomycetes</taxon>
        <taxon>Hypocreomycetidae</taxon>
        <taxon>Hypocreales</taxon>
        <taxon>Nectriaceae</taxon>
        <taxon>Fusarium</taxon>
        <taxon>Fusarium incarnatum-equiseti species complex</taxon>
    </lineage>
</organism>
<reference evidence="3 4" key="1">
    <citation type="submission" date="2018-06" db="EMBL/GenBank/DDBJ databases">
        <title>Fusarium incarnatum-equiseti species complex species 28.</title>
        <authorList>
            <person name="Gardiner D.M."/>
        </authorList>
    </citation>
    <scope>NUCLEOTIDE SEQUENCE [LARGE SCALE GENOMIC DNA]</scope>
    <source>
        <strain evidence="3 4">FIESC_28</strain>
    </source>
</reference>
<dbReference type="AlphaFoldDB" id="A0A366S340"/>
<dbReference type="GeneID" id="41993518"/>
<dbReference type="EMBL" id="QKXC01000081">
    <property type="protein sequence ID" value="RBR23080.1"/>
    <property type="molecule type" value="Genomic_DNA"/>
</dbReference>
<gene>
    <name evidence="3" type="ORF">FIESC28_04075</name>
</gene>